<dbReference type="AlphaFoldDB" id="A0A2U1QBX8"/>
<dbReference type="Proteomes" id="UP000245207">
    <property type="component" value="Unassembled WGS sequence"/>
</dbReference>
<keyword evidence="1" id="KW-0862">Zinc</keyword>
<evidence type="ECO:0000313" key="4">
    <source>
        <dbReference type="Proteomes" id="UP000245207"/>
    </source>
</evidence>
<protein>
    <submittedName>
        <fullName evidence="3">FAR1 DNA binding domain, Zinc finger, SWIM-type, MULE transposase domain, FHY3/FAR1 family</fullName>
    </submittedName>
</protein>
<dbReference type="PANTHER" id="PTHR47718">
    <property type="entry name" value="OS01G0519700 PROTEIN"/>
    <property type="match status" value="1"/>
</dbReference>
<accession>A0A2U1QBX8</accession>
<keyword evidence="1" id="KW-0863">Zinc-finger</keyword>
<gene>
    <name evidence="3" type="ORF">CTI12_AA046720</name>
</gene>
<evidence type="ECO:0000313" key="3">
    <source>
        <dbReference type="EMBL" id="PWA95515.1"/>
    </source>
</evidence>
<proteinExistence type="predicted"/>
<comment type="caution">
    <text evidence="3">The sequence shown here is derived from an EMBL/GenBank/DDBJ whole genome shotgun (WGS) entry which is preliminary data.</text>
</comment>
<dbReference type="STRING" id="35608.A0A2U1QBX8"/>
<dbReference type="GO" id="GO:0008270">
    <property type="term" value="F:zinc ion binding"/>
    <property type="evidence" value="ECO:0007669"/>
    <property type="project" value="UniProtKB-KW"/>
</dbReference>
<sequence length="208" mass="24271">MEKQRYKQERLDHQSFDSFPVLLTPLAIEVHAARLYTRSLFIRIQKEIIAGSWLCSIKSKISEEGSDISIISEELIIPDSMPDATEINKAEDSDDEVEEIDLYKKSTREYKVLHNRSDDSVVCCCQLFVRCGILCRHVFCVFKNFNVQKILHQYLLKRWTRDLIPPGLRRKKNRYGEKNENISNLFVQATSLVDDCCQILRNDEPKLS</sequence>
<dbReference type="PANTHER" id="PTHR47718:SF12">
    <property type="entry name" value="PROTEIN FAR1-RELATED SEQUENCE"/>
    <property type="match status" value="1"/>
</dbReference>
<dbReference type="PROSITE" id="PS50966">
    <property type="entry name" value="ZF_SWIM"/>
    <property type="match status" value="1"/>
</dbReference>
<dbReference type="OrthoDB" id="2402896at2759"/>
<evidence type="ECO:0000256" key="1">
    <source>
        <dbReference type="PROSITE-ProRule" id="PRU00325"/>
    </source>
</evidence>
<feature type="domain" description="SWIM-type" evidence="2">
    <location>
        <begin position="110"/>
        <end position="146"/>
    </location>
</feature>
<name>A0A2U1QBX8_ARTAN</name>
<dbReference type="InterPro" id="IPR007527">
    <property type="entry name" value="Znf_SWIM"/>
</dbReference>
<evidence type="ECO:0000259" key="2">
    <source>
        <dbReference type="PROSITE" id="PS50966"/>
    </source>
</evidence>
<keyword evidence="4" id="KW-1185">Reference proteome</keyword>
<keyword evidence="1" id="KW-0479">Metal-binding</keyword>
<organism evidence="3 4">
    <name type="scientific">Artemisia annua</name>
    <name type="common">Sweet wormwood</name>
    <dbReference type="NCBI Taxonomy" id="35608"/>
    <lineage>
        <taxon>Eukaryota</taxon>
        <taxon>Viridiplantae</taxon>
        <taxon>Streptophyta</taxon>
        <taxon>Embryophyta</taxon>
        <taxon>Tracheophyta</taxon>
        <taxon>Spermatophyta</taxon>
        <taxon>Magnoliopsida</taxon>
        <taxon>eudicotyledons</taxon>
        <taxon>Gunneridae</taxon>
        <taxon>Pentapetalae</taxon>
        <taxon>asterids</taxon>
        <taxon>campanulids</taxon>
        <taxon>Asterales</taxon>
        <taxon>Asteraceae</taxon>
        <taxon>Asteroideae</taxon>
        <taxon>Anthemideae</taxon>
        <taxon>Artemisiinae</taxon>
        <taxon>Artemisia</taxon>
    </lineage>
</organism>
<dbReference type="EMBL" id="PKPP01000236">
    <property type="protein sequence ID" value="PWA95515.1"/>
    <property type="molecule type" value="Genomic_DNA"/>
</dbReference>
<reference evidence="3 4" key="1">
    <citation type="journal article" date="2018" name="Mol. Plant">
        <title>The genome of Artemisia annua provides insight into the evolution of Asteraceae family and artemisinin biosynthesis.</title>
        <authorList>
            <person name="Shen Q."/>
            <person name="Zhang L."/>
            <person name="Liao Z."/>
            <person name="Wang S."/>
            <person name="Yan T."/>
            <person name="Shi P."/>
            <person name="Liu M."/>
            <person name="Fu X."/>
            <person name="Pan Q."/>
            <person name="Wang Y."/>
            <person name="Lv Z."/>
            <person name="Lu X."/>
            <person name="Zhang F."/>
            <person name="Jiang W."/>
            <person name="Ma Y."/>
            <person name="Chen M."/>
            <person name="Hao X."/>
            <person name="Li L."/>
            <person name="Tang Y."/>
            <person name="Lv G."/>
            <person name="Zhou Y."/>
            <person name="Sun X."/>
            <person name="Brodelius P.E."/>
            <person name="Rose J.K.C."/>
            <person name="Tang K."/>
        </authorList>
    </citation>
    <scope>NUCLEOTIDE SEQUENCE [LARGE SCALE GENOMIC DNA]</scope>
    <source>
        <strain evidence="4">cv. Huhao1</strain>
        <tissue evidence="3">Leaf</tissue>
    </source>
</reference>